<protein>
    <recommendedName>
        <fullName evidence="6">Large ribosomal subunit protein uL23</fullName>
    </recommendedName>
</protein>
<comment type="function">
    <text evidence="6">One of the early assembly proteins it binds 23S rRNA. One of the proteins that surrounds the polypeptide exit tunnel on the outside of the ribosome. Forms the main docking site for trigger factor binding to the ribosome.</text>
</comment>
<keyword evidence="5 6" id="KW-0687">Ribonucleoprotein</keyword>
<evidence type="ECO:0000313" key="8">
    <source>
        <dbReference type="Proteomes" id="UP000192923"/>
    </source>
</evidence>
<dbReference type="SUPFAM" id="SSF54189">
    <property type="entry name" value="Ribosomal proteins S24e, L23 and L15e"/>
    <property type="match status" value="1"/>
</dbReference>
<evidence type="ECO:0000256" key="2">
    <source>
        <dbReference type="ARBA" id="ARBA00022730"/>
    </source>
</evidence>
<dbReference type="AlphaFoldDB" id="A0A1Y6D985"/>
<evidence type="ECO:0000256" key="3">
    <source>
        <dbReference type="ARBA" id="ARBA00022884"/>
    </source>
</evidence>
<dbReference type="NCBIfam" id="NF004363">
    <property type="entry name" value="PRK05738.2-4"/>
    <property type="match status" value="1"/>
</dbReference>
<evidence type="ECO:0000256" key="5">
    <source>
        <dbReference type="ARBA" id="ARBA00023274"/>
    </source>
</evidence>
<name>A0A1Y6D985_9GAMM</name>
<keyword evidence="8" id="KW-1185">Reference proteome</keyword>
<dbReference type="HAMAP" id="MF_01369_B">
    <property type="entry name" value="Ribosomal_uL23_B"/>
    <property type="match status" value="1"/>
</dbReference>
<reference evidence="7 8" key="1">
    <citation type="submission" date="2016-12" db="EMBL/GenBank/DDBJ databases">
        <authorList>
            <person name="Song W.-J."/>
            <person name="Kurnit D.M."/>
        </authorList>
    </citation>
    <scope>NUCLEOTIDE SEQUENCE [LARGE SCALE GENOMIC DNA]</scope>
    <source>
        <strain evidence="7 8">175</strain>
    </source>
</reference>
<dbReference type="EMBL" id="FXAM01000001">
    <property type="protein sequence ID" value="SMF96774.1"/>
    <property type="molecule type" value="Genomic_DNA"/>
</dbReference>
<dbReference type="STRING" id="1760988.SAMN02949497_4180"/>
<dbReference type="Gene3D" id="3.30.70.330">
    <property type="match status" value="1"/>
</dbReference>
<dbReference type="GO" id="GO:1990904">
    <property type="term" value="C:ribonucleoprotein complex"/>
    <property type="evidence" value="ECO:0007669"/>
    <property type="project" value="UniProtKB-KW"/>
</dbReference>
<dbReference type="GO" id="GO:0006412">
    <property type="term" value="P:translation"/>
    <property type="evidence" value="ECO:0007669"/>
    <property type="project" value="UniProtKB-UniRule"/>
</dbReference>
<gene>
    <name evidence="6" type="primary">rplW</name>
    <name evidence="7" type="ORF">SAMN02949497_4180</name>
</gene>
<dbReference type="PANTHER" id="PTHR11620">
    <property type="entry name" value="60S RIBOSOMAL PROTEIN L23A"/>
    <property type="match status" value="1"/>
</dbReference>
<comment type="similarity">
    <text evidence="1 6">Belongs to the universal ribosomal protein uL23 family.</text>
</comment>
<organism evidence="7 8">
    <name type="scientific">Methylomagnum ishizawai</name>
    <dbReference type="NCBI Taxonomy" id="1760988"/>
    <lineage>
        <taxon>Bacteria</taxon>
        <taxon>Pseudomonadati</taxon>
        <taxon>Pseudomonadota</taxon>
        <taxon>Gammaproteobacteria</taxon>
        <taxon>Methylococcales</taxon>
        <taxon>Methylococcaceae</taxon>
        <taxon>Methylomagnum</taxon>
    </lineage>
</organism>
<evidence type="ECO:0000256" key="4">
    <source>
        <dbReference type="ARBA" id="ARBA00022980"/>
    </source>
</evidence>
<dbReference type="InterPro" id="IPR013025">
    <property type="entry name" value="Ribosomal_uL23-like"/>
</dbReference>
<dbReference type="GO" id="GO:0003735">
    <property type="term" value="F:structural constituent of ribosome"/>
    <property type="evidence" value="ECO:0007669"/>
    <property type="project" value="InterPro"/>
</dbReference>
<sequence length="97" mass="11002">MKQTDLMSILDAPIISEKTTLAGEKNRQVVFRVKKTATKNQIKRAVEFLFKVQVESVNVLNVQGKVKRFGRFLGTRSDWKKAYVKLKPGSEIDFSAA</sequence>
<dbReference type="Pfam" id="PF00276">
    <property type="entry name" value="Ribosomal_L23"/>
    <property type="match status" value="1"/>
</dbReference>
<keyword evidence="2 6" id="KW-0699">rRNA-binding</keyword>
<keyword evidence="3 6" id="KW-0694">RNA-binding</keyword>
<evidence type="ECO:0000256" key="6">
    <source>
        <dbReference type="HAMAP-Rule" id="MF_01369"/>
    </source>
</evidence>
<evidence type="ECO:0000256" key="1">
    <source>
        <dbReference type="ARBA" id="ARBA00006700"/>
    </source>
</evidence>
<dbReference type="Proteomes" id="UP000192923">
    <property type="component" value="Unassembled WGS sequence"/>
</dbReference>
<evidence type="ECO:0000313" key="7">
    <source>
        <dbReference type="EMBL" id="SMF96774.1"/>
    </source>
</evidence>
<comment type="subunit">
    <text evidence="6">Part of the 50S ribosomal subunit. Contacts protein L29, and trigger factor when it is bound to the ribosome.</text>
</comment>
<dbReference type="InterPro" id="IPR012677">
    <property type="entry name" value="Nucleotide-bd_a/b_plait_sf"/>
</dbReference>
<dbReference type="OrthoDB" id="9793353at2"/>
<dbReference type="InterPro" id="IPR012678">
    <property type="entry name" value="Ribosomal_uL23/eL15/eS24_sf"/>
</dbReference>
<dbReference type="FunFam" id="3.30.70.330:FF:000001">
    <property type="entry name" value="50S ribosomal protein L23"/>
    <property type="match status" value="1"/>
</dbReference>
<dbReference type="GO" id="GO:0005840">
    <property type="term" value="C:ribosome"/>
    <property type="evidence" value="ECO:0007669"/>
    <property type="project" value="UniProtKB-KW"/>
</dbReference>
<dbReference type="NCBIfam" id="NF004366">
    <property type="entry name" value="PRK05738.3-2"/>
    <property type="match status" value="1"/>
</dbReference>
<dbReference type="GO" id="GO:0019843">
    <property type="term" value="F:rRNA binding"/>
    <property type="evidence" value="ECO:0007669"/>
    <property type="project" value="UniProtKB-UniRule"/>
</dbReference>
<dbReference type="NCBIfam" id="NF004359">
    <property type="entry name" value="PRK05738.1-3"/>
    <property type="match status" value="1"/>
</dbReference>
<keyword evidence="4 6" id="KW-0689">Ribosomal protein</keyword>
<accession>A0A1Y6D985</accession>
<proteinExistence type="inferred from homology"/>
<dbReference type="RefSeq" id="WP_085215634.1">
    <property type="nucleotide sequence ID" value="NZ_FXAM01000001.1"/>
</dbReference>